<dbReference type="Pfam" id="PF13688">
    <property type="entry name" value="Reprolysin_5"/>
    <property type="match status" value="1"/>
</dbReference>
<comment type="caution">
    <text evidence="2">The sequence shown here is derived from an EMBL/GenBank/DDBJ whole genome shotgun (WGS) entry which is preliminary data.</text>
</comment>
<keyword evidence="1" id="KW-0732">Signal</keyword>
<sequence>MKSRKPLQSLVALGLFASAGAAIAAQPLFVGELTPTAKSRAALQSIAARPDSSGLRALRANPAVVSASTQEIQLDLGMRRVTAVLENAEAVGEGGLVWSGRIKETAKSRPGSLREVASDAANSAILVRRGNGVTGNVRVDGKLYRIRPLPEGGHAVVEVDESRMPKDHPAEYDALPKIRMAGGDSGMVGTMGSSSGTAQTIRVMVVATANAINGYGGDMRALVDLAVAESNQSYKNSNVGITLQLAGYYTTTYNSVGMSTDLSRFRGTSDGYMDGVHSTRNSVAADVMMLVVNDSSSCGLASGIGSSASTAFAAVYWNCATGYYSFAHEIGHLQSARHDPAADPSTTPYAYGHGYQAPNKAWRTIMSYNCSPSCPRINYWSNPNKTYGGVAMGTSTKNDNQRVLVNTKATIAGFR</sequence>
<organism evidence="2 3">
    <name type="scientific">Cognatilysobacter bugurensis</name>
    <dbReference type="NCBI Taxonomy" id="543356"/>
    <lineage>
        <taxon>Bacteria</taxon>
        <taxon>Pseudomonadati</taxon>
        <taxon>Pseudomonadota</taxon>
        <taxon>Gammaproteobacteria</taxon>
        <taxon>Lysobacterales</taxon>
        <taxon>Lysobacteraceae</taxon>
        <taxon>Cognatilysobacter</taxon>
    </lineage>
</organism>
<dbReference type="InterPro" id="IPR024079">
    <property type="entry name" value="MetalloPept_cat_dom_sf"/>
</dbReference>
<dbReference type="Proteomes" id="UP000646426">
    <property type="component" value="Unassembled WGS sequence"/>
</dbReference>
<dbReference type="AlphaFoldDB" id="A0A918WBV8"/>
<keyword evidence="3" id="KW-1185">Reference proteome</keyword>
<evidence type="ECO:0000256" key="1">
    <source>
        <dbReference type="SAM" id="SignalP"/>
    </source>
</evidence>
<dbReference type="Gene3D" id="3.40.390.10">
    <property type="entry name" value="Collagenase (Catalytic Domain)"/>
    <property type="match status" value="1"/>
</dbReference>
<gene>
    <name evidence="2" type="ORF">GCM10007067_29340</name>
</gene>
<name>A0A918WBV8_9GAMM</name>
<reference evidence="2" key="2">
    <citation type="submission" date="2020-09" db="EMBL/GenBank/DDBJ databases">
        <authorList>
            <person name="Sun Q."/>
            <person name="Kim S."/>
        </authorList>
    </citation>
    <scope>NUCLEOTIDE SEQUENCE</scope>
    <source>
        <strain evidence="2">KCTC 23077</strain>
    </source>
</reference>
<proteinExistence type="predicted"/>
<evidence type="ECO:0000313" key="2">
    <source>
        <dbReference type="EMBL" id="GHA89594.1"/>
    </source>
</evidence>
<dbReference type="SUPFAM" id="SSF55486">
    <property type="entry name" value="Metalloproteases ('zincins'), catalytic domain"/>
    <property type="match status" value="1"/>
</dbReference>
<dbReference type="EMBL" id="BMYD01000007">
    <property type="protein sequence ID" value="GHA89594.1"/>
    <property type="molecule type" value="Genomic_DNA"/>
</dbReference>
<dbReference type="RefSeq" id="WP_189457859.1">
    <property type="nucleotide sequence ID" value="NZ_BMYD01000007.1"/>
</dbReference>
<feature type="chain" id="PRO_5037043232" evidence="1">
    <location>
        <begin position="25"/>
        <end position="415"/>
    </location>
</feature>
<dbReference type="GO" id="GO:0008237">
    <property type="term" value="F:metallopeptidase activity"/>
    <property type="evidence" value="ECO:0007669"/>
    <property type="project" value="InterPro"/>
</dbReference>
<reference evidence="2" key="1">
    <citation type="journal article" date="2014" name="Int. J. Syst. Evol. Microbiol.">
        <title>Complete genome sequence of Corynebacterium casei LMG S-19264T (=DSM 44701T), isolated from a smear-ripened cheese.</title>
        <authorList>
            <consortium name="US DOE Joint Genome Institute (JGI-PGF)"/>
            <person name="Walter F."/>
            <person name="Albersmeier A."/>
            <person name="Kalinowski J."/>
            <person name="Ruckert C."/>
        </authorList>
    </citation>
    <scope>NUCLEOTIDE SEQUENCE</scope>
    <source>
        <strain evidence="2">KCTC 23077</strain>
    </source>
</reference>
<accession>A0A918WBV8</accession>
<feature type="signal peptide" evidence="1">
    <location>
        <begin position="1"/>
        <end position="24"/>
    </location>
</feature>
<evidence type="ECO:0000313" key="3">
    <source>
        <dbReference type="Proteomes" id="UP000646426"/>
    </source>
</evidence>
<protein>
    <submittedName>
        <fullName evidence="2">Peptidyl-Asp metalloendopeptidase</fullName>
    </submittedName>
</protein>